<feature type="region of interest" description="Disordered" evidence="1">
    <location>
        <begin position="31"/>
        <end position="94"/>
    </location>
</feature>
<evidence type="ECO:0000313" key="2">
    <source>
        <dbReference type="EMBL" id="KAJ1177618.1"/>
    </source>
</evidence>
<evidence type="ECO:0000256" key="1">
    <source>
        <dbReference type="SAM" id="MobiDB-lite"/>
    </source>
</evidence>
<proteinExistence type="predicted"/>
<protein>
    <submittedName>
        <fullName evidence="2">Uncharacterized protein</fullName>
    </submittedName>
</protein>
<gene>
    <name evidence="2" type="ORF">NDU88_002871</name>
</gene>
<evidence type="ECO:0000313" key="3">
    <source>
        <dbReference type="Proteomes" id="UP001066276"/>
    </source>
</evidence>
<sequence>MGIGGRGVQETPPVTVDPWDCITYCTTKHATMGKTSKKKDPDHMSSFLEDAEESMMTIRKRSPAQTNAANEVDATKSSRRSRRPTGRRNNTGYM</sequence>
<reference evidence="2" key="1">
    <citation type="journal article" date="2022" name="bioRxiv">
        <title>Sequencing and chromosome-scale assembly of the giantPleurodeles waltlgenome.</title>
        <authorList>
            <person name="Brown T."/>
            <person name="Elewa A."/>
            <person name="Iarovenko S."/>
            <person name="Subramanian E."/>
            <person name="Araus A.J."/>
            <person name="Petzold A."/>
            <person name="Susuki M."/>
            <person name="Suzuki K.-i.T."/>
            <person name="Hayashi T."/>
            <person name="Toyoda A."/>
            <person name="Oliveira C."/>
            <person name="Osipova E."/>
            <person name="Leigh N.D."/>
            <person name="Simon A."/>
            <person name="Yun M.H."/>
        </authorList>
    </citation>
    <scope>NUCLEOTIDE SEQUENCE</scope>
    <source>
        <strain evidence="2">20211129_DDA</strain>
        <tissue evidence="2">Liver</tissue>
    </source>
</reference>
<dbReference type="Proteomes" id="UP001066276">
    <property type="component" value="Chromosome 3_2"/>
</dbReference>
<dbReference type="AlphaFoldDB" id="A0AAV7TLX7"/>
<dbReference type="EMBL" id="JANPWB010000006">
    <property type="protein sequence ID" value="KAJ1177618.1"/>
    <property type="molecule type" value="Genomic_DNA"/>
</dbReference>
<keyword evidence="3" id="KW-1185">Reference proteome</keyword>
<accession>A0AAV7TLX7</accession>
<comment type="caution">
    <text evidence="2">The sequence shown here is derived from an EMBL/GenBank/DDBJ whole genome shotgun (WGS) entry which is preliminary data.</text>
</comment>
<name>A0AAV7TLX7_PLEWA</name>
<feature type="compositionally biased region" description="Basic residues" evidence="1">
    <location>
        <begin position="77"/>
        <end position="86"/>
    </location>
</feature>
<organism evidence="2 3">
    <name type="scientific">Pleurodeles waltl</name>
    <name type="common">Iberian ribbed newt</name>
    <dbReference type="NCBI Taxonomy" id="8319"/>
    <lineage>
        <taxon>Eukaryota</taxon>
        <taxon>Metazoa</taxon>
        <taxon>Chordata</taxon>
        <taxon>Craniata</taxon>
        <taxon>Vertebrata</taxon>
        <taxon>Euteleostomi</taxon>
        <taxon>Amphibia</taxon>
        <taxon>Batrachia</taxon>
        <taxon>Caudata</taxon>
        <taxon>Salamandroidea</taxon>
        <taxon>Salamandridae</taxon>
        <taxon>Pleurodelinae</taxon>
        <taxon>Pleurodeles</taxon>
    </lineage>
</organism>